<gene>
    <name evidence="2" type="ORF">Bca52824_001581</name>
</gene>
<sequence>MYAPYETTKMKSWKVKNIREESSHSKKCHGGALKMDRHGEGLQRQENSRGDGMQIMLLDAEPSEKAGVSQNSGWSIASAIVTPSRIDIPKTDNVTLHDKGEPRALTFSPMEKERYKEDMESGQMIDTLQDMDIGESDGLVM</sequence>
<proteinExistence type="predicted"/>
<name>A0A8X7WJ03_BRACI</name>
<accession>A0A8X7WJ03</accession>
<dbReference type="AlphaFoldDB" id="A0A8X7WJ03"/>
<comment type="caution">
    <text evidence="2">The sequence shown here is derived from an EMBL/GenBank/DDBJ whole genome shotgun (WGS) entry which is preliminary data.</text>
</comment>
<protein>
    <submittedName>
        <fullName evidence="2">Uncharacterized protein</fullName>
    </submittedName>
</protein>
<reference evidence="2 3" key="1">
    <citation type="submission" date="2020-02" db="EMBL/GenBank/DDBJ databases">
        <authorList>
            <person name="Ma Q."/>
            <person name="Huang Y."/>
            <person name="Song X."/>
            <person name="Pei D."/>
        </authorList>
    </citation>
    <scope>NUCLEOTIDE SEQUENCE [LARGE SCALE GENOMIC DNA]</scope>
    <source>
        <strain evidence="2">Sxm20200214</strain>
        <tissue evidence="2">Leaf</tissue>
    </source>
</reference>
<feature type="region of interest" description="Disordered" evidence="1">
    <location>
        <begin position="17"/>
        <end position="53"/>
    </location>
</feature>
<organism evidence="2 3">
    <name type="scientific">Brassica carinata</name>
    <name type="common">Ethiopian mustard</name>
    <name type="synonym">Abyssinian cabbage</name>
    <dbReference type="NCBI Taxonomy" id="52824"/>
    <lineage>
        <taxon>Eukaryota</taxon>
        <taxon>Viridiplantae</taxon>
        <taxon>Streptophyta</taxon>
        <taxon>Embryophyta</taxon>
        <taxon>Tracheophyta</taxon>
        <taxon>Spermatophyta</taxon>
        <taxon>Magnoliopsida</taxon>
        <taxon>eudicotyledons</taxon>
        <taxon>Gunneridae</taxon>
        <taxon>Pentapetalae</taxon>
        <taxon>rosids</taxon>
        <taxon>malvids</taxon>
        <taxon>Brassicales</taxon>
        <taxon>Brassicaceae</taxon>
        <taxon>Brassiceae</taxon>
        <taxon>Brassica</taxon>
    </lineage>
</organism>
<evidence type="ECO:0000313" key="3">
    <source>
        <dbReference type="Proteomes" id="UP000886595"/>
    </source>
</evidence>
<evidence type="ECO:0000256" key="1">
    <source>
        <dbReference type="SAM" id="MobiDB-lite"/>
    </source>
</evidence>
<dbReference type="EMBL" id="JAAMPC010000001">
    <property type="protein sequence ID" value="KAG2330401.1"/>
    <property type="molecule type" value="Genomic_DNA"/>
</dbReference>
<evidence type="ECO:0000313" key="2">
    <source>
        <dbReference type="EMBL" id="KAG2330401.1"/>
    </source>
</evidence>
<dbReference type="Proteomes" id="UP000886595">
    <property type="component" value="Unassembled WGS sequence"/>
</dbReference>
<feature type="compositionally biased region" description="Basic and acidic residues" evidence="1">
    <location>
        <begin position="34"/>
        <end position="49"/>
    </location>
</feature>
<keyword evidence="3" id="KW-1185">Reference proteome</keyword>